<evidence type="ECO:0000256" key="5">
    <source>
        <dbReference type="ARBA" id="ARBA00022692"/>
    </source>
</evidence>
<evidence type="ECO:0000256" key="7">
    <source>
        <dbReference type="ARBA" id="ARBA00023136"/>
    </source>
</evidence>
<feature type="transmembrane region" description="Helical" evidence="8">
    <location>
        <begin position="14"/>
        <end position="32"/>
    </location>
</feature>
<dbReference type="InterPro" id="IPR000537">
    <property type="entry name" value="UbiA_prenyltransferase"/>
</dbReference>
<dbReference type="PANTHER" id="PTHR11048:SF28">
    <property type="entry name" value="4-HYDROXYBENZOATE POLYPRENYLTRANSFERASE, MITOCHONDRIAL"/>
    <property type="match status" value="1"/>
</dbReference>
<sequence length="258" mass="28393">MILAEKGFPTLSQFIWITVAMVSARTVGMIANRIIDRKIDAKNPRASFRHLPAGLLTVSDLTIPGLAAFCVFMVAAWMLNNLALILAPVAAAYLVVYPYTKRFTWTSNLLLGWALAIAPSAAWIGVTGSLTWQPVLLSSSVALWAGSFDIIYHCQDIEFQSREGLHSVARKFGVHTAFRIAQLLDICALICLTSLGIWMELTAPYYAGCLIAACFLGYKYSLVKPDDLTRLGMAFMRINAFVSLTMLLGTSLSVFVWK</sequence>
<dbReference type="Gene3D" id="1.10.357.140">
    <property type="entry name" value="UbiA prenyltransferase"/>
    <property type="match status" value="1"/>
</dbReference>
<dbReference type="Pfam" id="PF01040">
    <property type="entry name" value="UbiA"/>
    <property type="match status" value="1"/>
</dbReference>
<keyword evidence="6 8" id="KW-1133">Transmembrane helix</keyword>
<dbReference type="InterPro" id="IPR039653">
    <property type="entry name" value="Prenyltransferase"/>
</dbReference>
<proteinExistence type="inferred from homology"/>
<comment type="similarity">
    <text evidence="3">Belongs to the UbiA prenyltransferase family.</text>
</comment>
<gene>
    <name evidence="9" type="ORF">METZ01_LOCUS94670</name>
</gene>
<evidence type="ECO:0008006" key="10">
    <source>
        <dbReference type="Google" id="ProtNLM"/>
    </source>
</evidence>
<dbReference type="GO" id="GO:0016765">
    <property type="term" value="F:transferase activity, transferring alkyl or aryl (other than methyl) groups"/>
    <property type="evidence" value="ECO:0007669"/>
    <property type="project" value="InterPro"/>
</dbReference>
<dbReference type="GO" id="GO:0005886">
    <property type="term" value="C:plasma membrane"/>
    <property type="evidence" value="ECO:0007669"/>
    <property type="project" value="TreeGrafter"/>
</dbReference>
<dbReference type="PANTHER" id="PTHR11048">
    <property type="entry name" value="PRENYLTRANSFERASES"/>
    <property type="match status" value="1"/>
</dbReference>
<keyword evidence="5 8" id="KW-0812">Transmembrane</keyword>
<comment type="subcellular location">
    <subcellularLocation>
        <location evidence="2">Membrane</location>
        <topology evidence="2">Multi-pass membrane protein</topology>
    </subcellularLocation>
</comment>
<dbReference type="InterPro" id="IPR006371">
    <property type="entry name" value="Polyprenyltransferase_UbiA-li"/>
</dbReference>
<organism evidence="9">
    <name type="scientific">marine metagenome</name>
    <dbReference type="NCBI Taxonomy" id="408172"/>
    <lineage>
        <taxon>unclassified sequences</taxon>
        <taxon>metagenomes</taxon>
        <taxon>ecological metagenomes</taxon>
    </lineage>
</organism>
<dbReference type="Gene3D" id="1.20.120.1780">
    <property type="entry name" value="UbiA prenyltransferase"/>
    <property type="match status" value="1"/>
</dbReference>
<accession>A0A381VNB4</accession>
<evidence type="ECO:0000256" key="3">
    <source>
        <dbReference type="ARBA" id="ARBA00005985"/>
    </source>
</evidence>
<comment type="cofactor">
    <cofactor evidence="1">
        <name>Mg(2+)</name>
        <dbReference type="ChEBI" id="CHEBI:18420"/>
    </cofactor>
</comment>
<dbReference type="FunFam" id="1.20.120.1780:FF:000001">
    <property type="entry name" value="4-hydroxybenzoate octaprenyltransferase"/>
    <property type="match status" value="1"/>
</dbReference>
<evidence type="ECO:0000256" key="1">
    <source>
        <dbReference type="ARBA" id="ARBA00001946"/>
    </source>
</evidence>
<feature type="transmembrane region" description="Helical" evidence="8">
    <location>
        <begin position="205"/>
        <end position="222"/>
    </location>
</feature>
<name>A0A381VNB4_9ZZZZ</name>
<reference evidence="9" key="1">
    <citation type="submission" date="2018-05" db="EMBL/GenBank/DDBJ databases">
        <authorList>
            <person name="Lanie J.A."/>
            <person name="Ng W.-L."/>
            <person name="Kazmierczak K.M."/>
            <person name="Andrzejewski T.M."/>
            <person name="Davidsen T.M."/>
            <person name="Wayne K.J."/>
            <person name="Tettelin H."/>
            <person name="Glass J.I."/>
            <person name="Rusch D."/>
            <person name="Podicherti R."/>
            <person name="Tsui H.-C.T."/>
            <person name="Winkler M.E."/>
        </authorList>
    </citation>
    <scope>NUCLEOTIDE SEQUENCE</scope>
</reference>
<evidence type="ECO:0000256" key="6">
    <source>
        <dbReference type="ARBA" id="ARBA00022989"/>
    </source>
</evidence>
<feature type="transmembrane region" description="Helical" evidence="8">
    <location>
        <begin position="53"/>
        <end position="76"/>
    </location>
</feature>
<dbReference type="FunFam" id="1.10.357.140:FF:000008">
    <property type="entry name" value="4-hydroxybenzoate octaprenyltransferase"/>
    <property type="match status" value="1"/>
</dbReference>
<protein>
    <recommendedName>
        <fullName evidence="10">4-hydroxybenzoate octaprenyltransferase</fullName>
    </recommendedName>
</protein>
<dbReference type="CDD" id="cd13959">
    <property type="entry name" value="PT_UbiA_COQ2"/>
    <property type="match status" value="1"/>
</dbReference>
<evidence type="ECO:0000256" key="2">
    <source>
        <dbReference type="ARBA" id="ARBA00004141"/>
    </source>
</evidence>
<dbReference type="AlphaFoldDB" id="A0A381VNB4"/>
<dbReference type="GO" id="GO:0006744">
    <property type="term" value="P:ubiquinone biosynthetic process"/>
    <property type="evidence" value="ECO:0007669"/>
    <property type="project" value="TreeGrafter"/>
</dbReference>
<keyword evidence="4" id="KW-0808">Transferase</keyword>
<evidence type="ECO:0000256" key="8">
    <source>
        <dbReference type="SAM" id="Phobius"/>
    </source>
</evidence>
<feature type="transmembrane region" description="Helical" evidence="8">
    <location>
        <begin position="82"/>
        <end position="100"/>
    </location>
</feature>
<feature type="transmembrane region" description="Helical" evidence="8">
    <location>
        <begin position="234"/>
        <end position="257"/>
    </location>
</feature>
<evidence type="ECO:0000256" key="4">
    <source>
        <dbReference type="ARBA" id="ARBA00022679"/>
    </source>
</evidence>
<feature type="transmembrane region" description="Helical" evidence="8">
    <location>
        <begin position="107"/>
        <end position="126"/>
    </location>
</feature>
<evidence type="ECO:0000313" key="9">
    <source>
        <dbReference type="EMBL" id="SVA41816.1"/>
    </source>
</evidence>
<keyword evidence="7 8" id="KW-0472">Membrane</keyword>
<dbReference type="InterPro" id="IPR044878">
    <property type="entry name" value="UbiA_sf"/>
</dbReference>
<dbReference type="NCBIfam" id="TIGR01475">
    <property type="entry name" value="ubiA_other"/>
    <property type="match status" value="1"/>
</dbReference>
<dbReference type="EMBL" id="UINC01009321">
    <property type="protein sequence ID" value="SVA41816.1"/>
    <property type="molecule type" value="Genomic_DNA"/>
</dbReference>